<evidence type="ECO:0000256" key="4">
    <source>
        <dbReference type="PIRSR" id="PIRSR617939-2"/>
    </source>
</evidence>
<name>A0A9P4IWF6_9PEZI</name>
<reference evidence="7" key="1">
    <citation type="journal article" date="2020" name="Stud. Mycol.">
        <title>101 Dothideomycetes genomes: a test case for predicting lifestyles and emergence of pathogens.</title>
        <authorList>
            <person name="Haridas S."/>
            <person name="Albert R."/>
            <person name="Binder M."/>
            <person name="Bloem J."/>
            <person name="Labutti K."/>
            <person name="Salamov A."/>
            <person name="Andreopoulos B."/>
            <person name="Baker S."/>
            <person name="Barry K."/>
            <person name="Bills G."/>
            <person name="Bluhm B."/>
            <person name="Cannon C."/>
            <person name="Castanera R."/>
            <person name="Culley D."/>
            <person name="Daum C."/>
            <person name="Ezra D."/>
            <person name="Gonzalez J."/>
            <person name="Henrissat B."/>
            <person name="Kuo A."/>
            <person name="Liang C."/>
            <person name="Lipzen A."/>
            <person name="Lutzoni F."/>
            <person name="Magnuson J."/>
            <person name="Mondo S."/>
            <person name="Nolan M."/>
            <person name="Ohm R."/>
            <person name="Pangilinan J."/>
            <person name="Park H.-J."/>
            <person name="Ramirez L."/>
            <person name="Alfaro M."/>
            <person name="Sun H."/>
            <person name="Tritt A."/>
            <person name="Yoshinaga Y."/>
            <person name="Zwiers L.-H."/>
            <person name="Turgeon B."/>
            <person name="Goodwin S."/>
            <person name="Spatafora J."/>
            <person name="Crous P."/>
            <person name="Grigoriev I."/>
        </authorList>
    </citation>
    <scope>NUCLEOTIDE SEQUENCE</scope>
    <source>
        <strain evidence="7">CBS 260.36</strain>
    </source>
</reference>
<dbReference type="AlphaFoldDB" id="A0A9P4IWF6"/>
<evidence type="ECO:0000256" key="1">
    <source>
        <dbReference type="ARBA" id="ARBA00012346"/>
    </source>
</evidence>
<feature type="binding site" evidence="4">
    <location>
        <begin position="66"/>
        <end position="71"/>
    </location>
    <ligand>
        <name>substrate</name>
    </ligand>
</feature>
<dbReference type="InterPro" id="IPR017939">
    <property type="entry name" value="G-Glutamylcylcotransferase"/>
</dbReference>
<dbReference type="EMBL" id="ML996090">
    <property type="protein sequence ID" value="KAF2149796.1"/>
    <property type="molecule type" value="Genomic_DNA"/>
</dbReference>
<feature type="region of interest" description="Disordered" evidence="5">
    <location>
        <begin position="115"/>
        <end position="144"/>
    </location>
</feature>
<keyword evidence="8" id="KW-1185">Reference proteome</keyword>
<protein>
    <recommendedName>
        <fullName evidence="1">gamma-glutamylcyclotransferase</fullName>
        <ecNumber evidence="1">4.3.2.9</ecNumber>
    </recommendedName>
</protein>
<sequence>MGVEDTNRALAAEGQIYTQARARASSILGAPEPHHENPTTTSTRRRTDSISEPANAELSGSETVLYLAYGSNLCDETFLGRRNIKPISAINVLVPDLRLTFDLPGVPYNEPCFANSARRSPPADKESSIVKETTPLLSSNPPDDRYHKNRWHKGLVGVVYEVTKADYAIIIATEGGGASYHDILIDCYPLDADEQKIVPAIPEGQSFKAHTLFAPADVDESEKCFTTRQQKRPDPDYAQASARYLKLITDGARQRKLPLEYRQYLEQIRPYTVTTWGQSLGRVAFTTIWIPLIMIYFTLGKMFADKKGRSPRWVQAIGTLLFRFMWLSYDHFFKPLFGDGERTIYKDE</sequence>
<gene>
    <name evidence="7" type="ORF">K461DRAFT_244951</name>
</gene>
<dbReference type="PANTHER" id="PTHR12935:SF0">
    <property type="entry name" value="GAMMA-GLUTAMYLCYCLOTRANSFERASE"/>
    <property type="match status" value="1"/>
</dbReference>
<accession>A0A9P4IWF6</accession>
<feature type="active site" description="Proton acceptor" evidence="3">
    <location>
        <position position="174"/>
    </location>
</feature>
<keyword evidence="6" id="KW-1133">Transmembrane helix</keyword>
<dbReference type="PANTHER" id="PTHR12935">
    <property type="entry name" value="GAMMA-GLUTAMYLCYCLOTRANSFERASE"/>
    <property type="match status" value="1"/>
</dbReference>
<evidence type="ECO:0000256" key="5">
    <source>
        <dbReference type="SAM" id="MobiDB-lite"/>
    </source>
</evidence>
<comment type="caution">
    <text evidence="7">The sequence shown here is derived from an EMBL/GenBank/DDBJ whole genome shotgun (WGS) entry which is preliminary data.</text>
</comment>
<dbReference type="GO" id="GO:0003839">
    <property type="term" value="F:gamma-glutamylcyclotransferase activity"/>
    <property type="evidence" value="ECO:0007669"/>
    <property type="project" value="UniProtKB-EC"/>
</dbReference>
<evidence type="ECO:0000256" key="6">
    <source>
        <dbReference type="SAM" id="Phobius"/>
    </source>
</evidence>
<evidence type="ECO:0000256" key="3">
    <source>
        <dbReference type="PIRSR" id="PIRSR617939-1"/>
    </source>
</evidence>
<evidence type="ECO:0000313" key="8">
    <source>
        <dbReference type="Proteomes" id="UP000799439"/>
    </source>
</evidence>
<dbReference type="Gene3D" id="3.10.490.10">
    <property type="entry name" value="Gamma-glutamyl cyclotransferase-like"/>
    <property type="match status" value="1"/>
</dbReference>
<keyword evidence="2" id="KW-0456">Lyase</keyword>
<evidence type="ECO:0000256" key="2">
    <source>
        <dbReference type="ARBA" id="ARBA00023239"/>
    </source>
</evidence>
<evidence type="ECO:0000313" key="7">
    <source>
        <dbReference type="EMBL" id="KAF2149796.1"/>
    </source>
</evidence>
<dbReference type="OrthoDB" id="2017317at2759"/>
<dbReference type="EC" id="4.3.2.9" evidence="1"/>
<keyword evidence="6" id="KW-0472">Membrane</keyword>
<organism evidence="7 8">
    <name type="scientific">Myriangium duriaei CBS 260.36</name>
    <dbReference type="NCBI Taxonomy" id="1168546"/>
    <lineage>
        <taxon>Eukaryota</taxon>
        <taxon>Fungi</taxon>
        <taxon>Dikarya</taxon>
        <taxon>Ascomycota</taxon>
        <taxon>Pezizomycotina</taxon>
        <taxon>Dothideomycetes</taxon>
        <taxon>Dothideomycetidae</taxon>
        <taxon>Myriangiales</taxon>
        <taxon>Myriangiaceae</taxon>
        <taxon>Myriangium</taxon>
    </lineage>
</organism>
<feature type="region of interest" description="Disordered" evidence="5">
    <location>
        <begin position="26"/>
        <end position="55"/>
    </location>
</feature>
<feature type="binding site" evidence="4">
    <location>
        <position position="244"/>
    </location>
    <ligand>
        <name>substrate</name>
    </ligand>
</feature>
<keyword evidence="6" id="KW-0812">Transmembrane</keyword>
<feature type="transmembrane region" description="Helical" evidence="6">
    <location>
        <begin position="279"/>
        <end position="299"/>
    </location>
</feature>
<proteinExistence type="predicted"/>
<dbReference type="Proteomes" id="UP000799439">
    <property type="component" value="Unassembled WGS sequence"/>
</dbReference>